<dbReference type="PANTHER" id="PTHR32176:SF45">
    <property type="entry name" value="PATATIN"/>
    <property type="match status" value="1"/>
</dbReference>
<dbReference type="Pfam" id="PF01734">
    <property type="entry name" value="Patatin"/>
    <property type="match status" value="1"/>
</dbReference>
<dbReference type="GO" id="GO:0009045">
    <property type="term" value="F:xylose isomerase activity"/>
    <property type="evidence" value="ECO:0007669"/>
    <property type="project" value="UniProtKB-EC"/>
</dbReference>
<evidence type="ECO:0000259" key="10">
    <source>
        <dbReference type="PROSITE" id="PS51635"/>
    </source>
</evidence>
<feature type="active site" description="Nucleophile" evidence="8">
    <location>
        <position position="82"/>
    </location>
</feature>
<gene>
    <name evidence="11" type="ORF">OsI_38664</name>
</gene>
<dbReference type="Gene3D" id="3.40.1090.10">
    <property type="entry name" value="Cytosolic phospholipase A2 catalytic domain"/>
    <property type="match status" value="1"/>
</dbReference>
<keyword evidence="8" id="KW-0378">Hydrolase</keyword>
<comment type="function">
    <text evidence="7">Possesses non-specific lipolytic acyl hydrolase (LAH) activity. Hydrolyzes phospholipids as well as galactolipids. May play a role in disease resistance.</text>
</comment>
<dbReference type="GO" id="GO:0006952">
    <property type="term" value="P:defense response"/>
    <property type="evidence" value="ECO:0007669"/>
    <property type="project" value="UniProtKB-KW"/>
</dbReference>
<dbReference type="Gramene" id="BGIOSGA037558-TA">
    <property type="protein sequence ID" value="BGIOSGA037558-PA"/>
    <property type="gene ID" value="BGIOSGA037558"/>
</dbReference>
<evidence type="ECO:0000256" key="6">
    <source>
        <dbReference type="ARBA" id="ARBA00023277"/>
    </source>
</evidence>
<proteinExistence type="inferred from homology"/>
<dbReference type="Proteomes" id="UP000007015">
    <property type="component" value="Chromosome 12"/>
</dbReference>
<evidence type="ECO:0000256" key="3">
    <source>
        <dbReference type="ARBA" id="ARBA00022821"/>
    </source>
</evidence>
<dbReference type="InterPro" id="IPR002641">
    <property type="entry name" value="PNPLA_dom"/>
</dbReference>
<keyword evidence="5 9" id="KW-0413">Isomerase</keyword>
<evidence type="ECO:0000256" key="8">
    <source>
        <dbReference type="PROSITE-ProRule" id="PRU01161"/>
    </source>
</evidence>
<dbReference type="PROSITE" id="PS51415">
    <property type="entry name" value="XYLOSE_ISOMERASE"/>
    <property type="match status" value="1"/>
</dbReference>
<evidence type="ECO:0000313" key="11">
    <source>
        <dbReference type="EMBL" id="EEC69468.1"/>
    </source>
</evidence>
<keyword evidence="3" id="KW-0611">Plant defense</keyword>
<comment type="similarity">
    <text evidence="1">Belongs to the patatin family.</text>
</comment>
<dbReference type="InterPro" id="IPR036237">
    <property type="entry name" value="Xyl_isomerase-like_sf"/>
</dbReference>
<feature type="domain" description="PNPLA" evidence="10">
    <location>
        <begin position="38"/>
        <end position="245"/>
    </location>
</feature>
<keyword evidence="4 8" id="KW-0443">Lipid metabolism</keyword>
<reference evidence="11 12" key="1">
    <citation type="journal article" date="2005" name="PLoS Biol.">
        <title>The genomes of Oryza sativa: a history of duplications.</title>
        <authorList>
            <person name="Yu J."/>
            <person name="Wang J."/>
            <person name="Lin W."/>
            <person name="Li S."/>
            <person name="Li H."/>
            <person name="Zhou J."/>
            <person name="Ni P."/>
            <person name="Dong W."/>
            <person name="Hu S."/>
            <person name="Zeng C."/>
            <person name="Zhang J."/>
            <person name="Zhang Y."/>
            <person name="Li R."/>
            <person name="Xu Z."/>
            <person name="Li S."/>
            <person name="Li X."/>
            <person name="Zheng H."/>
            <person name="Cong L."/>
            <person name="Lin L."/>
            <person name="Yin J."/>
            <person name="Geng J."/>
            <person name="Li G."/>
            <person name="Shi J."/>
            <person name="Liu J."/>
            <person name="Lv H."/>
            <person name="Li J."/>
            <person name="Wang J."/>
            <person name="Deng Y."/>
            <person name="Ran L."/>
            <person name="Shi X."/>
            <person name="Wang X."/>
            <person name="Wu Q."/>
            <person name="Li C."/>
            <person name="Ren X."/>
            <person name="Wang J."/>
            <person name="Wang X."/>
            <person name="Li D."/>
            <person name="Liu D."/>
            <person name="Zhang X."/>
            <person name="Ji Z."/>
            <person name="Zhao W."/>
            <person name="Sun Y."/>
            <person name="Zhang Z."/>
            <person name="Bao J."/>
            <person name="Han Y."/>
            <person name="Dong L."/>
            <person name="Ji J."/>
            <person name="Chen P."/>
            <person name="Wu S."/>
            <person name="Liu J."/>
            <person name="Xiao Y."/>
            <person name="Bu D."/>
            <person name="Tan J."/>
            <person name="Yang L."/>
            <person name="Ye C."/>
            <person name="Zhang J."/>
            <person name="Xu J."/>
            <person name="Zhou Y."/>
            <person name="Yu Y."/>
            <person name="Zhang B."/>
            <person name="Zhuang S."/>
            <person name="Wei H."/>
            <person name="Liu B."/>
            <person name="Lei M."/>
            <person name="Yu H."/>
            <person name="Li Y."/>
            <person name="Xu H."/>
            <person name="Wei S."/>
            <person name="He X."/>
            <person name="Fang L."/>
            <person name="Zhang Z."/>
            <person name="Zhang Y."/>
            <person name="Huang X."/>
            <person name="Su Z."/>
            <person name="Tong W."/>
            <person name="Li J."/>
            <person name="Tong Z."/>
            <person name="Li S."/>
            <person name="Ye J."/>
            <person name="Wang L."/>
            <person name="Fang L."/>
            <person name="Lei T."/>
            <person name="Chen C."/>
            <person name="Chen H."/>
            <person name="Xu Z."/>
            <person name="Li H."/>
            <person name="Huang H."/>
            <person name="Zhang F."/>
            <person name="Xu H."/>
            <person name="Li N."/>
            <person name="Zhao C."/>
            <person name="Li S."/>
            <person name="Dong L."/>
            <person name="Huang Y."/>
            <person name="Li L."/>
            <person name="Xi Y."/>
            <person name="Qi Q."/>
            <person name="Li W."/>
            <person name="Zhang B."/>
            <person name="Hu W."/>
            <person name="Zhang Y."/>
            <person name="Tian X."/>
            <person name="Jiao Y."/>
            <person name="Liang X."/>
            <person name="Jin J."/>
            <person name="Gao L."/>
            <person name="Zheng W."/>
            <person name="Hao B."/>
            <person name="Liu S."/>
            <person name="Wang W."/>
            <person name="Yuan L."/>
            <person name="Cao M."/>
            <person name="McDermott J."/>
            <person name="Samudrala R."/>
            <person name="Wang J."/>
            <person name="Wong G.K."/>
            <person name="Yang H."/>
        </authorList>
    </citation>
    <scope>NUCLEOTIDE SEQUENCE [LARGE SCALE GENOMIC DNA]</scope>
    <source>
        <strain evidence="12">cv. 93-11</strain>
    </source>
</reference>
<dbReference type="PANTHER" id="PTHR32176">
    <property type="entry name" value="XYLOSE ISOMERASE"/>
    <property type="match status" value="1"/>
</dbReference>
<keyword evidence="2 9" id="KW-0479">Metal-binding</keyword>
<evidence type="ECO:0000256" key="9">
    <source>
        <dbReference type="RuleBase" id="RU000609"/>
    </source>
</evidence>
<dbReference type="HOGENOM" id="CLU_572912_0_0_1"/>
<evidence type="ECO:0000256" key="1">
    <source>
        <dbReference type="ARBA" id="ARBA00010240"/>
    </source>
</evidence>
<comment type="catalytic activity">
    <reaction evidence="9">
        <text>alpha-D-xylose = alpha-D-xylulofuranose</text>
        <dbReference type="Rhea" id="RHEA:22816"/>
        <dbReference type="ChEBI" id="CHEBI:28518"/>
        <dbReference type="ChEBI" id="CHEBI:188998"/>
        <dbReference type="EC" id="5.3.1.5"/>
    </reaction>
</comment>
<evidence type="ECO:0000256" key="5">
    <source>
        <dbReference type="ARBA" id="ARBA00023235"/>
    </source>
</evidence>
<dbReference type="EC" id="5.3.1.5" evidence="9"/>
<dbReference type="EMBL" id="CM000137">
    <property type="protein sequence ID" value="EEC69468.1"/>
    <property type="molecule type" value="Genomic_DNA"/>
</dbReference>
<keyword evidence="12" id="KW-1185">Reference proteome</keyword>
<dbReference type="SUPFAM" id="SSF52151">
    <property type="entry name" value="FabD/lysophospholipase-like"/>
    <property type="match status" value="1"/>
</dbReference>
<feature type="short sequence motif" description="DGA/G" evidence="8">
    <location>
        <begin position="232"/>
        <end position="234"/>
    </location>
</feature>
<dbReference type="Gene3D" id="3.20.20.150">
    <property type="entry name" value="Divalent-metal-dependent TIM barrel enzymes"/>
    <property type="match status" value="1"/>
</dbReference>
<feature type="short sequence motif" description="GXSXG" evidence="8">
    <location>
        <begin position="80"/>
        <end position="84"/>
    </location>
</feature>
<dbReference type="PROSITE" id="PS51635">
    <property type="entry name" value="PNPLA"/>
    <property type="match status" value="1"/>
</dbReference>
<protein>
    <recommendedName>
        <fullName evidence="9">Xylose isomerase</fullName>
        <ecNumber evidence="9">5.3.1.5</ecNumber>
    </recommendedName>
</protein>
<name>B8BME8_ORYSI</name>
<dbReference type="GO" id="GO:0042732">
    <property type="term" value="P:D-xylose metabolic process"/>
    <property type="evidence" value="ECO:0007669"/>
    <property type="project" value="UniProtKB-KW"/>
</dbReference>
<comment type="similarity">
    <text evidence="9">Belongs to the xylose isomerase family.</text>
</comment>
<dbReference type="GO" id="GO:0004620">
    <property type="term" value="F:phospholipase activity"/>
    <property type="evidence" value="ECO:0007669"/>
    <property type="project" value="TreeGrafter"/>
</dbReference>
<dbReference type="InterPro" id="IPR001998">
    <property type="entry name" value="Xylose_isomerase"/>
</dbReference>
<accession>B8BME8</accession>
<dbReference type="PRINTS" id="PR00688">
    <property type="entry name" value="XYLOSISMRASE"/>
</dbReference>
<sequence>MLRFTTARLLRPRCRRLYHGCSDGAAACSVVGERVTVLTIDGGGIRGIIPGKVLEFLENELQQLDGPEARLADYFDYIAGTSTGGLITAMLAAPGAGRDGRRRPMFAAGEICPFYQEHGPRIFPQRWCKLASTVAVVWGPKYNGRYLRDMVRRVLGETTVGDTLTKVVIPTFDVRLLQPVIFSTYDAKHSPLKNALLSDVCIGTSAAPTYLPAHCFRTHDGAGETREYNLIDGGVAANNPTMVAMTMITEEMIAEEKARLFLAKPPEECGRFLEPTKHQYDYDVATVYGFLKQFGLEKEIKVNIEAHHATLAGHSFHHEIASAIALGIFGSVDAHRGDAQLGWDTDQFPNSVEENALVMYEIIKAGGFTTGGLNFDAKVRRQSTDKYDLFYGHIGAMDTMALALKVAARMIEDGELDKRVAKRYSGWNSELGQQILKGQLSLAEIAKYAEQQQLAPQHQSGHQELLENLVNYYLFDK</sequence>
<keyword evidence="9" id="KW-0859">Xylose metabolism</keyword>
<evidence type="ECO:0000256" key="2">
    <source>
        <dbReference type="ARBA" id="ARBA00022723"/>
    </source>
</evidence>
<evidence type="ECO:0000313" key="12">
    <source>
        <dbReference type="Proteomes" id="UP000007015"/>
    </source>
</evidence>
<dbReference type="AlphaFoldDB" id="B8BME8"/>
<dbReference type="GO" id="GO:0046872">
    <property type="term" value="F:metal ion binding"/>
    <property type="evidence" value="ECO:0007669"/>
    <property type="project" value="UniProtKB-KW"/>
</dbReference>
<keyword evidence="8" id="KW-0442">Lipid degradation</keyword>
<evidence type="ECO:0000256" key="7">
    <source>
        <dbReference type="ARBA" id="ARBA00025642"/>
    </source>
</evidence>
<organism evidence="11 12">
    <name type="scientific">Oryza sativa subsp. indica</name>
    <name type="common">Rice</name>
    <dbReference type="NCBI Taxonomy" id="39946"/>
    <lineage>
        <taxon>Eukaryota</taxon>
        <taxon>Viridiplantae</taxon>
        <taxon>Streptophyta</taxon>
        <taxon>Embryophyta</taxon>
        <taxon>Tracheophyta</taxon>
        <taxon>Spermatophyta</taxon>
        <taxon>Magnoliopsida</taxon>
        <taxon>Liliopsida</taxon>
        <taxon>Poales</taxon>
        <taxon>Poaceae</taxon>
        <taxon>BOP clade</taxon>
        <taxon>Oryzoideae</taxon>
        <taxon>Oryzeae</taxon>
        <taxon>Oryzinae</taxon>
        <taxon>Oryza</taxon>
        <taxon>Oryza sativa</taxon>
    </lineage>
</organism>
<dbReference type="GO" id="GO:0016042">
    <property type="term" value="P:lipid catabolic process"/>
    <property type="evidence" value="ECO:0007669"/>
    <property type="project" value="UniProtKB-UniRule"/>
</dbReference>
<feature type="active site" description="Proton acceptor" evidence="8">
    <location>
        <position position="232"/>
    </location>
</feature>
<dbReference type="InterPro" id="IPR016035">
    <property type="entry name" value="Acyl_Trfase/lysoPLipase"/>
</dbReference>
<evidence type="ECO:0000256" key="4">
    <source>
        <dbReference type="ARBA" id="ARBA00023098"/>
    </source>
</evidence>
<feature type="short sequence motif" description="GXGXXG" evidence="8">
    <location>
        <begin position="42"/>
        <end position="47"/>
    </location>
</feature>
<dbReference type="SUPFAM" id="SSF51658">
    <property type="entry name" value="Xylose isomerase-like"/>
    <property type="match status" value="1"/>
</dbReference>
<dbReference type="GO" id="GO:0047372">
    <property type="term" value="F:monoacylglycerol lipase activity"/>
    <property type="evidence" value="ECO:0007669"/>
    <property type="project" value="TreeGrafter"/>
</dbReference>
<keyword evidence="6 9" id="KW-0119">Carbohydrate metabolism</keyword>
<dbReference type="STRING" id="39946.B8BME8"/>